<organism evidence="1 2">
    <name type="scientific">Pyropia yezoensis</name>
    <name type="common">Susabi-nori</name>
    <name type="synonym">Porphyra yezoensis</name>
    <dbReference type="NCBI Taxonomy" id="2788"/>
    <lineage>
        <taxon>Eukaryota</taxon>
        <taxon>Rhodophyta</taxon>
        <taxon>Bangiophyceae</taxon>
        <taxon>Bangiales</taxon>
        <taxon>Bangiaceae</taxon>
        <taxon>Pyropia</taxon>
    </lineage>
</organism>
<dbReference type="EMBL" id="CM020619">
    <property type="protein sequence ID" value="KAK1864638.1"/>
    <property type="molecule type" value="Genomic_DNA"/>
</dbReference>
<evidence type="ECO:0000313" key="1">
    <source>
        <dbReference type="EMBL" id="KAK1864638.1"/>
    </source>
</evidence>
<comment type="caution">
    <text evidence="1">The sequence shown here is derived from an EMBL/GenBank/DDBJ whole genome shotgun (WGS) entry which is preliminary data.</text>
</comment>
<name>A0ACC3C3F6_PYRYE</name>
<keyword evidence="2" id="KW-1185">Reference proteome</keyword>
<reference evidence="1" key="1">
    <citation type="submission" date="2019-11" db="EMBL/GenBank/DDBJ databases">
        <title>Nori genome reveals adaptations in red seaweeds to the harsh intertidal environment.</title>
        <authorList>
            <person name="Wang D."/>
            <person name="Mao Y."/>
        </authorList>
    </citation>
    <scope>NUCLEOTIDE SEQUENCE</scope>
    <source>
        <tissue evidence="1">Gametophyte</tissue>
    </source>
</reference>
<dbReference type="Proteomes" id="UP000798662">
    <property type="component" value="Chromosome 2"/>
</dbReference>
<proteinExistence type="predicted"/>
<sequence length="182" mass="19644">MTIQDKDEGIKKRETKQPIHTTRADRRPPPPTQKRKSHLPAAPGPRRPPRRQSVNYQYINSLVRGAPAPPRVTVRLAPPHPPAPVATCALWLVGGHGHGHGPPRRRPACGRRSGRGGCRCHRPPLVRHPVPLLPVHLDIVATAKDGGAAAHPTRVPVALHVDRPQVAPPVALVAKRAATVLA</sequence>
<protein>
    <submittedName>
        <fullName evidence="1">Uncharacterized protein</fullName>
    </submittedName>
</protein>
<accession>A0ACC3C3F6</accession>
<evidence type="ECO:0000313" key="2">
    <source>
        <dbReference type="Proteomes" id="UP000798662"/>
    </source>
</evidence>
<gene>
    <name evidence="1" type="ORF">I4F81_007182</name>
</gene>